<sequence length="47" mass="5650">MWISHLIFAYNFYKMVSKKPEIVIPRTPKEILKAKKQLQNTEFIPTK</sequence>
<proteinExistence type="predicted"/>
<dbReference type="AlphaFoldDB" id="A0A645ES49"/>
<gene>
    <name evidence="1" type="ORF">SDC9_150571</name>
</gene>
<evidence type="ECO:0000313" key="1">
    <source>
        <dbReference type="EMBL" id="MPN03344.1"/>
    </source>
</evidence>
<comment type="caution">
    <text evidence="1">The sequence shown here is derived from an EMBL/GenBank/DDBJ whole genome shotgun (WGS) entry which is preliminary data.</text>
</comment>
<dbReference type="EMBL" id="VSSQ01049266">
    <property type="protein sequence ID" value="MPN03344.1"/>
    <property type="molecule type" value="Genomic_DNA"/>
</dbReference>
<organism evidence="1">
    <name type="scientific">bioreactor metagenome</name>
    <dbReference type="NCBI Taxonomy" id="1076179"/>
    <lineage>
        <taxon>unclassified sequences</taxon>
        <taxon>metagenomes</taxon>
        <taxon>ecological metagenomes</taxon>
    </lineage>
</organism>
<reference evidence="1" key="1">
    <citation type="submission" date="2019-08" db="EMBL/GenBank/DDBJ databases">
        <authorList>
            <person name="Kucharzyk K."/>
            <person name="Murdoch R.W."/>
            <person name="Higgins S."/>
            <person name="Loffler F."/>
        </authorList>
    </citation>
    <scope>NUCLEOTIDE SEQUENCE</scope>
</reference>
<accession>A0A645ES49</accession>
<name>A0A645ES49_9ZZZZ</name>
<protein>
    <submittedName>
        <fullName evidence="1">Uncharacterized protein</fullName>
    </submittedName>
</protein>